<dbReference type="EMBL" id="JPWU03001196">
    <property type="protein sequence ID" value="KAG2502723.1"/>
    <property type="molecule type" value="Genomic_DNA"/>
</dbReference>
<evidence type="ECO:0000313" key="1">
    <source>
        <dbReference type="EMBL" id="KAG2502542.1"/>
    </source>
</evidence>
<dbReference type="EMBL" id="JPWV03001152">
    <property type="protein sequence ID" value="KAG2502542.1"/>
    <property type="molecule type" value="Genomic_DNA"/>
</dbReference>
<dbReference type="SUPFAM" id="SSF52047">
    <property type="entry name" value="RNI-like"/>
    <property type="match status" value="1"/>
</dbReference>
<accession>A0A8T0LJN4</accession>
<gene>
    <name evidence="1" type="ORF">JM16_009581</name>
    <name evidence="2" type="ORF">JM18_009636</name>
</gene>
<dbReference type="InterPro" id="IPR032675">
    <property type="entry name" value="LRR_dom_sf"/>
</dbReference>
<comment type="caution">
    <text evidence="1">The sequence shown here is derived from an EMBL/GenBank/DDBJ whole genome shotgun (WGS) entry which is preliminary data.</text>
</comment>
<reference evidence="1" key="2">
    <citation type="submission" date="2020-06" db="EMBL/GenBank/DDBJ databases">
        <authorList>
            <person name="Studholme D.J."/>
        </authorList>
    </citation>
    <scope>NUCLEOTIDE SEQUENCE</scope>
    <source>
        <strain evidence="1">NZFS 2646</strain>
        <strain evidence="2">NZFS 3630</strain>
    </source>
</reference>
<evidence type="ECO:0000313" key="3">
    <source>
        <dbReference type="Proteomes" id="UP000785171"/>
    </source>
</evidence>
<reference evidence="1" key="1">
    <citation type="journal article" date="2015" name="Genom Data">
        <title>Genome sequences of six Phytophthora species associated with forests in New Zealand.</title>
        <authorList>
            <person name="Studholme D.J."/>
            <person name="McDougal R.L."/>
            <person name="Sambles C."/>
            <person name="Hansen E."/>
            <person name="Hardy G."/>
            <person name="Grant M."/>
            <person name="Ganley R.J."/>
            <person name="Williams N.M."/>
        </authorList>
    </citation>
    <scope>NUCLEOTIDE SEQUENCE</scope>
    <source>
        <strain evidence="1">NZFS 2646</strain>
        <strain evidence="2">NZFS 3630</strain>
    </source>
</reference>
<dbReference type="Proteomes" id="UP000785171">
    <property type="component" value="Unassembled WGS sequence"/>
</dbReference>
<proteinExistence type="predicted"/>
<organism evidence="1 3">
    <name type="scientific">Phytophthora kernoviae</name>
    <dbReference type="NCBI Taxonomy" id="325452"/>
    <lineage>
        <taxon>Eukaryota</taxon>
        <taxon>Sar</taxon>
        <taxon>Stramenopiles</taxon>
        <taxon>Oomycota</taxon>
        <taxon>Peronosporomycetes</taxon>
        <taxon>Peronosporales</taxon>
        <taxon>Peronosporaceae</taxon>
        <taxon>Phytophthora</taxon>
    </lineage>
</organism>
<sequence length="131" mass="14174">MKRLVIRGILQLNCCALFRAMRNNSNVISLDVSNNELSDIAGEPIGNMLSTDKKLRALDLGFNKLTILSLQPIVASSNRLSIKVNTGSSPSKASAQLAAAFEHLEPFTSAPGINISLTTLNLFKTMSWGVR</sequence>
<evidence type="ECO:0000313" key="2">
    <source>
        <dbReference type="EMBL" id="KAG2502723.1"/>
    </source>
</evidence>
<dbReference type="Proteomes" id="UP000792063">
    <property type="component" value="Unassembled WGS sequence"/>
</dbReference>
<dbReference type="AlphaFoldDB" id="A0A8T0LJN4"/>
<protein>
    <submittedName>
        <fullName evidence="1">Uncharacterized protein</fullName>
    </submittedName>
</protein>
<dbReference type="Gene3D" id="3.80.10.10">
    <property type="entry name" value="Ribonuclease Inhibitor"/>
    <property type="match status" value="1"/>
</dbReference>
<name>A0A8T0LJN4_9STRA</name>